<organism evidence="2 3">
    <name type="scientific">Niastella populi</name>
    <dbReference type="NCBI Taxonomy" id="550983"/>
    <lineage>
        <taxon>Bacteria</taxon>
        <taxon>Pseudomonadati</taxon>
        <taxon>Bacteroidota</taxon>
        <taxon>Chitinophagia</taxon>
        <taxon>Chitinophagales</taxon>
        <taxon>Chitinophagaceae</taxon>
        <taxon>Niastella</taxon>
    </lineage>
</organism>
<dbReference type="Pfam" id="PF05685">
    <property type="entry name" value="Uma2"/>
    <property type="match status" value="1"/>
</dbReference>
<dbReference type="InterPro" id="IPR011335">
    <property type="entry name" value="Restrct_endonuc-II-like"/>
</dbReference>
<proteinExistence type="predicted"/>
<dbReference type="CDD" id="cd06260">
    <property type="entry name" value="DUF820-like"/>
    <property type="match status" value="1"/>
</dbReference>
<dbReference type="AlphaFoldDB" id="A0A1V9FVD5"/>
<protein>
    <recommendedName>
        <fullName evidence="1">Putative restriction endonuclease domain-containing protein</fullName>
    </recommendedName>
</protein>
<accession>A0A1V9FVD5</accession>
<gene>
    <name evidence="2" type="ORF">A4R26_18140</name>
</gene>
<dbReference type="PANTHER" id="PTHR36558:SF1">
    <property type="entry name" value="RESTRICTION ENDONUCLEASE DOMAIN-CONTAINING PROTEIN-RELATED"/>
    <property type="match status" value="1"/>
</dbReference>
<dbReference type="InterPro" id="IPR008538">
    <property type="entry name" value="Uma2"/>
</dbReference>
<dbReference type="Gene3D" id="3.90.1570.10">
    <property type="entry name" value="tt1808, chain A"/>
    <property type="match status" value="1"/>
</dbReference>
<evidence type="ECO:0000313" key="2">
    <source>
        <dbReference type="EMBL" id="OQP62277.1"/>
    </source>
</evidence>
<dbReference type="PANTHER" id="PTHR36558">
    <property type="entry name" value="GLR1098 PROTEIN"/>
    <property type="match status" value="1"/>
</dbReference>
<evidence type="ECO:0000313" key="3">
    <source>
        <dbReference type="Proteomes" id="UP000192276"/>
    </source>
</evidence>
<dbReference type="InterPro" id="IPR012296">
    <property type="entry name" value="Nuclease_put_TT1808"/>
</dbReference>
<dbReference type="Proteomes" id="UP000192276">
    <property type="component" value="Unassembled WGS sequence"/>
</dbReference>
<keyword evidence="3" id="KW-1185">Reference proteome</keyword>
<feature type="domain" description="Putative restriction endonuclease" evidence="1">
    <location>
        <begin position="4"/>
        <end position="153"/>
    </location>
</feature>
<reference evidence="3" key="1">
    <citation type="submission" date="2016-04" db="EMBL/GenBank/DDBJ databases">
        <authorList>
            <person name="Chen L."/>
            <person name="Zhuang W."/>
            <person name="Wang G."/>
        </authorList>
    </citation>
    <scope>NUCLEOTIDE SEQUENCE [LARGE SCALE GENOMIC DNA]</scope>
    <source>
        <strain evidence="3">208</strain>
    </source>
</reference>
<dbReference type="EMBL" id="LWBP01000123">
    <property type="protein sequence ID" value="OQP62277.1"/>
    <property type="molecule type" value="Genomic_DNA"/>
</dbReference>
<evidence type="ECO:0000259" key="1">
    <source>
        <dbReference type="Pfam" id="PF05685"/>
    </source>
</evidence>
<sequence>MERASNVKHEYYEGEIFAMAGAGKRHNWMFTNVFTGIGIQLKGKHCLTYGSDMRMHIPENTLFTYPDISIYCGDPIALNEDTLTNPTIIIEILSRSTRNYDLGTKFKLYRNIPALKEYILIDTESIKVTSWRINTHQNWESEEYTSLQQIVKIPTASLAISMEDIYHGTSLLKPLS</sequence>
<dbReference type="STRING" id="550983.A4R26_18140"/>
<name>A0A1V9FVD5_9BACT</name>
<comment type="caution">
    <text evidence="2">The sequence shown here is derived from an EMBL/GenBank/DDBJ whole genome shotgun (WGS) entry which is preliminary data.</text>
</comment>
<dbReference type="SUPFAM" id="SSF52980">
    <property type="entry name" value="Restriction endonuclease-like"/>
    <property type="match status" value="1"/>
</dbReference>